<dbReference type="InterPro" id="IPR036052">
    <property type="entry name" value="TrpB-like_PALP_sf"/>
</dbReference>
<comment type="caution">
    <text evidence="7">The sequence shown here is derived from an EMBL/GenBank/DDBJ whole genome shotgun (WGS) entry which is preliminary data.</text>
</comment>
<dbReference type="SUPFAM" id="SSF53686">
    <property type="entry name" value="Tryptophan synthase beta subunit-like PLP-dependent enzymes"/>
    <property type="match status" value="1"/>
</dbReference>
<dbReference type="PANTHER" id="PTHR43780:SF2">
    <property type="entry name" value="1-AMINOCYCLOPROPANE-1-CARBOXYLATE DEAMINASE-RELATED"/>
    <property type="match status" value="1"/>
</dbReference>
<feature type="modified residue" description="N6-(pyridoxal phosphate)lysine" evidence="5">
    <location>
        <position position="49"/>
    </location>
</feature>
<dbReference type="PANTHER" id="PTHR43780">
    <property type="entry name" value="1-AMINOCYCLOPROPANE-1-CARBOXYLATE DEAMINASE-RELATED"/>
    <property type="match status" value="1"/>
</dbReference>
<name>A0A948W3D5_UNCEI</name>
<evidence type="ECO:0000256" key="1">
    <source>
        <dbReference type="ARBA" id="ARBA00001933"/>
    </source>
</evidence>
<dbReference type="Gene3D" id="3.40.50.1100">
    <property type="match status" value="2"/>
</dbReference>
<protein>
    <submittedName>
        <fullName evidence="7">D-cysteine desulfhydrase family protein</fullName>
    </submittedName>
</protein>
<organism evidence="7 8">
    <name type="scientific">Eiseniibacteriota bacterium</name>
    <dbReference type="NCBI Taxonomy" id="2212470"/>
    <lineage>
        <taxon>Bacteria</taxon>
        <taxon>Candidatus Eiseniibacteriota</taxon>
    </lineage>
</organism>
<evidence type="ECO:0000256" key="4">
    <source>
        <dbReference type="PIRSR" id="PIRSR006278-1"/>
    </source>
</evidence>
<accession>A0A948W3D5</accession>
<reference evidence="7" key="1">
    <citation type="submission" date="2021-05" db="EMBL/GenBank/DDBJ databases">
        <title>Energy efficiency and biological interactions define the core microbiome of deep oligotrophic groundwater.</title>
        <authorList>
            <person name="Mehrshad M."/>
            <person name="Lopez-Fernandez M."/>
            <person name="Bell E."/>
            <person name="Bernier-Latmani R."/>
            <person name="Bertilsson S."/>
            <person name="Dopson M."/>
        </authorList>
    </citation>
    <scope>NUCLEOTIDE SEQUENCE</scope>
    <source>
        <strain evidence="7">Modern_marine.mb.64</strain>
    </source>
</reference>
<evidence type="ECO:0000313" key="8">
    <source>
        <dbReference type="Proteomes" id="UP000777784"/>
    </source>
</evidence>
<sequence>MDLSLPPRIPLAQLPTPVTPLTRLSDELGGPLISMKRDDLTGCELSGNKVRKLEYLLAEAQAGSASVVITCGGVQSNHARATAIAARKLGINASLVLRGDPPEDIDGNLLLSCLAGARIQYVGFREWNHHKRIMVDAARKLEDEGERPYIIPLGGSNALGSWGYISMLSELVDERGKIPYSHLFCAAGSGGTLAGLLLGRLILNLDIEILAVNVCNNPAYFQAQVDGIVDEFNKRHKTKIRIDHRSYTILEGYVGPGYAIPYDEEIGVIRRIALSEGIFLDPVYTGKAFYGLMDQLSKNCFTSKDHLLFIHTGGLFGLFPQRGALGKLSA</sequence>
<dbReference type="EMBL" id="JAHJDP010000042">
    <property type="protein sequence ID" value="MBU2690967.1"/>
    <property type="molecule type" value="Genomic_DNA"/>
</dbReference>
<evidence type="ECO:0000256" key="5">
    <source>
        <dbReference type="PIRSR" id="PIRSR006278-2"/>
    </source>
</evidence>
<gene>
    <name evidence="7" type="ORF">KJ970_08560</name>
</gene>
<evidence type="ECO:0000256" key="3">
    <source>
        <dbReference type="ARBA" id="ARBA00022898"/>
    </source>
</evidence>
<evidence type="ECO:0000256" key="2">
    <source>
        <dbReference type="ARBA" id="ARBA00008639"/>
    </source>
</evidence>
<dbReference type="Pfam" id="PF00291">
    <property type="entry name" value="PALP"/>
    <property type="match status" value="1"/>
</dbReference>
<dbReference type="PIRSF" id="PIRSF006278">
    <property type="entry name" value="ACCD_DCysDesulf"/>
    <property type="match status" value="1"/>
</dbReference>
<evidence type="ECO:0000259" key="6">
    <source>
        <dbReference type="Pfam" id="PF00291"/>
    </source>
</evidence>
<dbReference type="InterPro" id="IPR005966">
    <property type="entry name" value="D-Cys_desShydrase"/>
</dbReference>
<dbReference type="AlphaFoldDB" id="A0A948W3D5"/>
<dbReference type="Proteomes" id="UP000777784">
    <property type="component" value="Unassembled WGS sequence"/>
</dbReference>
<evidence type="ECO:0000313" key="7">
    <source>
        <dbReference type="EMBL" id="MBU2690967.1"/>
    </source>
</evidence>
<comment type="cofactor">
    <cofactor evidence="1">
        <name>pyridoxal 5'-phosphate</name>
        <dbReference type="ChEBI" id="CHEBI:597326"/>
    </cofactor>
</comment>
<feature type="domain" description="Tryptophan synthase beta chain-like PALP" evidence="6">
    <location>
        <begin position="11"/>
        <end position="313"/>
    </location>
</feature>
<dbReference type="NCBIfam" id="TIGR01275">
    <property type="entry name" value="ACC_deam_rel"/>
    <property type="match status" value="1"/>
</dbReference>
<feature type="active site" description="Nucleophile" evidence="4">
    <location>
        <position position="76"/>
    </location>
</feature>
<dbReference type="InterPro" id="IPR027278">
    <property type="entry name" value="ACCD_DCysDesulf"/>
</dbReference>
<dbReference type="GO" id="GO:0019148">
    <property type="term" value="F:D-cysteine desulfhydrase activity"/>
    <property type="evidence" value="ECO:0007669"/>
    <property type="project" value="TreeGrafter"/>
</dbReference>
<comment type="similarity">
    <text evidence="2">Belongs to the ACC deaminase/D-cysteine desulfhydrase family.</text>
</comment>
<dbReference type="InterPro" id="IPR001926">
    <property type="entry name" value="TrpB-like_PALP"/>
</dbReference>
<keyword evidence="3 5" id="KW-0663">Pyridoxal phosphate</keyword>
<proteinExistence type="inferred from homology"/>